<evidence type="ECO:0000313" key="4">
    <source>
        <dbReference type="Proteomes" id="UP000248917"/>
    </source>
</evidence>
<dbReference type="InterPro" id="IPR035234">
    <property type="entry name" value="IgGFc-bd_N"/>
</dbReference>
<dbReference type="OrthoDB" id="7794186at2"/>
<name>A0A326S0Z6_9BACT</name>
<feature type="signal peptide" evidence="1">
    <location>
        <begin position="1"/>
        <end position="24"/>
    </location>
</feature>
<dbReference type="Pfam" id="PF19408">
    <property type="entry name" value="PKD_6"/>
    <property type="match status" value="1"/>
</dbReference>
<dbReference type="InterPro" id="IPR025667">
    <property type="entry name" value="SprB_repeat"/>
</dbReference>
<dbReference type="Gene3D" id="2.60.40.10">
    <property type="entry name" value="Immunoglobulins"/>
    <property type="match status" value="1"/>
</dbReference>
<dbReference type="Proteomes" id="UP000248917">
    <property type="component" value="Unassembled WGS sequence"/>
</dbReference>
<feature type="domain" description="PKD" evidence="2">
    <location>
        <begin position="481"/>
        <end position="518"/>
    </location>
</feature>
<dbReference type="PANTHER" id="PTHR46534:SF1">
    <property type="entry name" value="IGGFC-BINDING PROTEIN N-TERMINAL DOMAIN-CONTAINING PROTEIN"/>
    <property type="match status" value="1"/>
</dbReference>
<dbReference type="SMART" id="SM00089">
    <property type="entry name" value="PKD"/>
    <property type="match status" value="1"/>
</dbReference>
<keyword evidence="1" id="KW-0732">Signal</keyword>
<dbReference type="InterPro" id="IPR013783">
    <property type="entry name" value="Ig-like_fold"/>
</dbReference>
<dbReference type="Pfam" id="PF18911">
    <property type="entry name" value="PKD_4"/>
    <property type="match status" value="1"/>
</dbReference>
<evidence type="ECO:0000313" key="3">
    <source>
        <dbReference type="EMBL" id="PZV87560.1"/>
    </source>
</evidence>
<protein>
    <submittedName>
        <fullName evidence="3">SprB-like repeat protein</fullName>
    </submittedName>
</protein>
<feature type="chain" id="PRO_5016409480" evidence="1">
    <location>
        <begin position="25"/>
        <end position="1044"/>
    </location>
</feature>
<dbReference type="InterPro" id="IPR022409">
    <property type="entry name" value="PKD/Chitinase_dom"/>
</dbReference>
<dbReference type="SUPFAM" id="SSF49299">
    <property type="entry name" value="PKD domain"/>
    <property type="match status" value="1"/>
</dbReference>
<dbReference type="InterPro" id="IPR045829">
    <property type="entry name" value="PKD_6"/>
</dbReference>
<dbReference type="PROSITE" id="PS50093">
    <property type="entry name" value="PKD"/>
    <property type="match status" value="1"/>
</dbReference>
<dbReference type="InterPro" id="IPR035986">
    <property type="entry name" value="PKD_dom_sf"/>
</dbReference>
<dbReference type="CDD" id="cd00146">
    <property type="entry name" value="PKD"/>
    <property type="match status" value="1"/>
</dbReference>
<proteinExistence type="predicted"/>
<comment type="caution">
    <text evidence="3">The sequence shown here is derived from an EMBL/GenBank/DDBJ whole genome shotgun (WGS) entry which is preliminary data.</text>
</comment>
<dbReference type="EMBL" id="QKTX01000001">
    <property type="protein sequence ID" value="PZV87560.1"/>
    <property type="molecule type" value="Genomic_DNA"/>
</dbReference>
<dbReference type="InterPro" id="IPR000601">
    <property type="entry name" value="PKD_dom"/>
</dbReference>
<organism evidence="3 4">
    <name type="scientific">Algoriphagus aquaeductus</name>
    <dbReference type="NCBI Taxonomy" id="475299"/>
    <lineage>
        <taxon>Bacteria</taxon>
        <taxon>Pseudomonadati</taxon>
        <taxon>Bacteroidota</taxon>
        <taxon>Cytophagia</taxon>
        <taxon>Cytophagales</taxon>
        <taxon>Cyclobacteriaceae</taxon>
        <taxon>Algoriphagus</taxon>
    </lineage>
</organism>
<dbReference type="PANTHER" id="PTHR46534">
    <property type="entry name" value="IGGFC_BINDING DOMAIN-CONTAINING PROTEIN"/>
    <property type="match status" value="1"/>
</dbReference>
<sequence>MAQHKKLTLFFVCMSFLLSLSSMAQSTVGKEFIVGFMENNRKPTQADKAVIVITAQENATGSISYQGQSISFSLTKGQSMEQEFLSTSQDVMHRDSEVVGSQSISISSSGNISVYAYNSRQNSSDGTLVLPLTLLGSEYFLTAHFSPLANGPDNSESTALIIATEDNTQVEITPSVATLNGKAAKVPFTITLNQGQSYQIKALGDLTGTRVRVLNPSEGNCKKLAVFGGNKMTSVGACGKTGDHLFQQAIPVEFWGKSYIHVPLRNRTSGEVLKILAAQNGTQVSVNGENKGELNAGEFMTLEFGVNDLGVIETSQPASVSLLAKSQDCNTLANNIGDPFLLTYQSNEQRIKELQFYSVNEFYNNANIIAPSASVSQIRLNGTAITTQFKPVPGKPEFSYAQVNVKDFDNTFSSPEGAIIYVYGSGQRSSYGYSAGFNLSGGGSATEEPVYEFEKEGKEIVCLGMEESWEILPKDDRFKFFKWNFGDDTPLKDGRNISHTYSQSGVFQVTVLASSGSGPCDISAEYEFEIEVIPEVTATVSGPENACANVEVTYLLESELSFIKGEWIEVLGGEKISETENSITVKWNENTTEGLIRVVPISESGCLGKEIVFKVGIGEGELLEAPIGLASICGTLEAPIVYRASTTAASTTFEWTIKGGQIISGANTSEVKVTWDANAASRELSYQISPGESKTCSTTSELLKVESIEPLRVVSAEKKLPSCPGESDGGVVLEVSGGSGSYTFAWSHDKALSASTATNLKAGTYWVTISDQSGCGILTYELVLNDPPAMRLTRELQVVASSCEGVSDGGFKARISGGVPPYTVEGINSTWNGEELEVKNLASGPFSLFVLDSKGCSLPISGTIPGNKPMILSFTEVSPGCPGGGNGALTVNISGGQPPYAIQWSEDQGGIGIMAASNKFFNYSGQTLSAVSSGFYTVSVTDASGCVVTALGRVRETAPQVRMPTGFMPKDGWYGPVSNCTPSFMLQVWDRWGQVIYLGSEGWDGMVKGKEAPIGNYTYQLTYSYTIEGVTEQVTSRGVFTLIR</sequence>
<dbReference type="Pfam" id="PF13573">
    <property type="entry name" value="SprB"/>
    <property type="match status" value="2"/>
</dbReference>
<keyword evidence="4" id="KW-1185">Reference proteome</keyword>
<evidence type="ECO:0000259" key="2">
    <source>
        <dbReference type="PROSITE" id="PS50093"/>
    </source>
</evidence>
<reference evidence="3 4" key="1">
    <citation type="submission" date="2018-06" db="EMBL/GenBank/DDBJ databases">
        <title>Genomic Encyclopedia of Archaeal and Bacterial Type Strains, Phase II (KMG-II): from individual species to whole genera.</title>
        <authorList>
            <person name="Goeker M."/>
        </authorList>
    </citation>
    <scope>NUCLEOTIDE SEQUENCE [LARGE SCALE GENOMIC DNA]</scope>
    <source>
        <strain evidence="3 4">T4</strain>
    </source>
</reference>
<accession>A0A326S0Z6</accession>
<gene>
    <name evidence="3" type="ORF">CLV31_101437</name>
</gene>
<dbReference type="Pfam" id="PF17517">
    <property type="entry name" value="IgGFc_binding"/>
    <property type="match status" value="1"/>
</dbReference>
<dbReference type="AlphaFoldDB" id="A0A326S0Z6"/>
<evidence type="ECO:0000256" key="1">
    <source>
        <dbReference type="SAM" id="SignalP"/>
    </source>
</evidence>